<dbReference type="InterPro" id="IPR002132">
    <property type="entry name" value="Ribosomal_uL5"/>
</dbReference>
<evidence type="ECO:0000313" key="8">
    <source>
        <dbReference type="EMBL" id="AKQ05592.1"/>
    </source>
</evidence>
<feature type="domain" description="Large ribosomal subunit protein uL5 C-terminal" evidence="7">
    <location>
        <begin position="64"/>
        <end position="155"/>
    </location>
</feature>
<evidence type="ECO:0000256" key="1">
    <source>
        <dbReference type="ARBA" id="ARBA00008553"/>
    </source>
</evidence>
<dbReference type="Pfam" id="PF00281">
    <property type="entry name" value="Ribosomal_L5"/>
    <property type="match status" value="1"/>
</dbReference>
<evidence type="ECO:0000259" key="6">
    <source>
        <dbReference type="Pfam" id="PF00281"/>
    </source>
</evidence>
<sequence>MQGSGLEKIVVATGVGKLRQRPGFVETILPTIEKDLAAITGQKPSQRTARKSVAGFKIRGGEVVGLKVTLRGRRMNDFLKRLIEVVMPRIRDFHGIDPGQIDQGGNLTIGIKEHIVFPEVNPDEVKFDFGLEITLVPATRDKEKSYELYKSLGVPLQSK</sequence>
<reference evidence="8" key="1">
    <citation type="journal article" date="2015" name="ISME J.">
        <title>Aquifer environment selects for microbial species cohorts in sediment and groundwater.</title>
        <authorList>
            <person name="Hug L.A."/>
            <person name="Thomas B.C."/>
            <person name="Brown C.T."/>
            <person name="Frischkorn K.R."/>
            <person name="Williams K.H."/>
            <person name="Tringe S.G."/>
            <person name="Banfield J.F."/>
        </authorList>
    </citation>
    <scope>NUCLEOTIDE SEQUENCE</scope>
</reference>
<dbReference type="SUPFAM" id="SSF55282">
    <property type="entry name" value="RL5-like"/>
    <property type="match status" value="1"/>
</dbReference>
<evidence type="ECO:0000256" key="3">
    <source>
        <dbReference type="ARBA" id="ARBA00023274"/>
    </source>
</evidence>
<evidence type="ECO:0000256" key="4">
    <source>
        <dbReference type="ARBA" id="ARBA00035461"/>
    </source>
</evidence>
<accession>A0A0H4TFZ6</accession>
<dbReference type="PANTHER" id="PTHR11994">
    <property type="entry name" value="60S RIBOSOMAL PROTEIN L11-RELATED"/>
    <property type="match status" value="1"/>
</dbReference>
<organism evidence="8">
    <name type="scientific">uncultured Parcubacteria bacterium Rifle_16ft_4_minimus_23790</name>
    <dbReference type="NCBI Taxonomy" id="1665136"/>
    <lineage>
        <taxon>Bacteria</taxon>
        <taxon>Candidatus Parcubacteria</taxon>
        <taxon>environmental samples</taxon>
    </lineage>
</organism>
<dbReference type="InterPro" id="IPR031310">
    <property type="entry name" value="Ribosomal_uL5_N"/>
</dbReference>
<dbReference type="Gene3D" id="3.30.1440.10">
    <property type="match status" value="1"/>
</dbReference>
<dbReference type="GO" id="GO:0005840">
    <property type="term" value="C:ribosome"/>
    <property type="evidence" value="ECO:0007669"/>
    <property type="project" value="UniProtKB-KW"/>
</dbReference>
<dbReference type="GO" id="GO:1990904">
    <property type="term" value="C:ribonucleoprotein complex"/>
    <property type="evidence" value="ECO:0007669"/>
    <property type="project" value="UniProtKB-KW"/>
</dbReference>
<dbReference type="GO" id="GO:0006412">
    <property type="term" value="P:translation"/>
    <property type="evidence" value="ECO:0007669"/>
    <property type="project" value="InterPro"/>
</dbReference>
<dbReference type="Pfam" id="PF00673">
    <property type="entry name" value="Ribosomal_L5_C"/>
    <property type="match status" value="1"/>
</dbReference>
<name>A0A0H4TFZ6_9BACT</name>
<protein>
    <recommendedName>
        <fullName evidence="4">50S ribosomal protein L5</fullName>
    </recommendedName>
</protein>
<keyword evidence="3 5" id="KW-0687">Ribonucleoprotein</keyword>
<evidence type="ECO:0000256" key="2">
    <source>
        <dbReference type="ARBA" id="ARBA00022980"/>
    </source>
</evidence>
<dbReference type="AlphaFoldDB" id="A0A0H4TFZ6"/>
<dbReference type="InterPro" id="IPR031309">
    <property type="entry name" value="Ribosomal_uL5_C"/>
</dbReference>
<dbReference type="InterPro" id="IPR022803">
    <property type="entry name" value="Ribosomal_uL5_dom_sf"/>
</dbReference>
<evidence type="ECO:0000259" key="7">
    <source>
        <dbReference type="Pfam" id="PF00673"/>
    </source>
</evidence>
<keyword evidence="2 5" id="KW-0689">Ribosomal protein</keyword>
<dbReference type="GO" id="GO:0003735">
    <property type="term" value="F:structural constituent of ribosome"/>
    <property type="evidence" value="ECO:0007669"/>
    <property type="project" value="InterPro"/>
</dbReference>
<evidence type="ECO:0000256" key="5">
    <source>
        <dbReference type="RuleBase" id="RU003930"/>
    </source>
</evidence>
<comment type="similarity">
    <text evidence="1 5">Belongs to the universal ribosomal protein uL5 family.</text>
</comment>
<proteinExistence type="inferred from homology"/>
<dbReference type="EMBL" id="KT007082">
    <property type="protein sequence ID" value="AKQ05592.1"/>
    <property type="molecule type" value="Genomic_DNA"/>
</dbReference>
<feature type="domain" description="Large ribosomal subunit protein uL5 N-terminal" evidence="6">
    <location>
        <begin position="1"/>
        <end position="59"/>
    </location>
</feature>
<dbReference type="PIRSF" id="PIRSF002161">
    <property type="entry name" value="Ribosomal_L5"/>
    <property type="match status" value="1"/>
</dbReference>